<dbReference type="GO" id="GO:0016301">
    <property type="term" value="F:kinase activity"/>
    <property type="evidence" value="ECO:0007669"/>
    <property type="project" value="UniProtKB-KW"/>
</dbReference>
<comment type="caution">
    <text evidence="2">The sequence shown here is derived from an EMBL/GenBank/DDBJ whole genome shotgun (WGS) entry which is preliminary data.</text>
</comment>
<keyword evidence="2" id="KW-0418">Kinase</keyword>
<keyword evidence="2" id="KW-0808">Transferase</keyword>
<evidence type="ECO:0000313" key="2">
    <source>
        <dbReference type="EMBL" id="GER42045.1"/>
    </source>
</evidence>
<proteinExistence type="predicted"/>
<dbReference type="Proteomes" id="UP000325081">
    <property type="component" value="Unassembled WGS sequence"/>
</dbReference>
<name>A0A5A7Q9V9_STRAF</name>
<evidence type="ECO:0000256" key="1">
    <source>
        <dbReference type="SAM" id="MobiDB-lite"/>
    </source>
</evidence>
<organism evidence="2 3">
    <name type="scientific">Striga asiatica</name>
    <name type="common">Asiatic witchweed</name>
    <name type="synonym">Buchnera asiatica</name>
    <dbReference type="NCBI Taxonomy" id="4170"/>
    <lineage>
        <taxon>Eukaryota</taxon>
        <taxon>Viridiplantae</taxon>
        <taxon>Streptophyta</taxon>
        <taxon>Embryophyta</taxon>
        <taxon>Tracheophyta</taxon>
        <taxon>Spermatophyta</taxon>
        <taxon>Magnoliopsida</taxon>
        <taxon>eudicotyledons</taxon>
        <taxon>Gunneridae</taxon>
        <taxon>Pentapetalae</taxon>
        <taxon>asterids</taxon>
        <taxon>lamiids</taxon>
        <taxon>Lamiales</taxon>
        <taxon>Orobanchaceae</taxon>
        <taxon>Buchnereae</taxon>
        <taxon>Striga</taxon>
    </lineage>
</organism>
<feature type="region of interest" description="Disordered" evidence="1">
    <location>
        <begin position="187"/>
        <end position="209"/>
    </location>
</feature>
<accession>A0A5A7Q9V9</accession>
<dbReference type="AlphaFoldDB" id="A0A5A7Q9V9"/>
<sequence length="209" mass="23359">MNPQERHASMLRLAERYQLLLYFSMLRVKAKIKALHRNFREFVTFLETFGVNLQAESGLVTVNSTYWAYVGLETNLEYYFRHVGFPWYEECVELWDVRGAASVLIEAGERLYDPIMFDDTDDEYEAAGDGNGADGGHGAEVAVGNEDGDGADGVDYMNGTANKEEAGEEEYEEENVAEAAAVELVDIESDEAPDEMDMDTDVDSCVDSD</sequence>
<keyword evidence="3" id="KW-1185">Reference proteome</keyword>
<protein>
    <submittedName>
        <fullName evidence="2">Shaggy-like protein kinase 41</fullName>
    </submittedName>
</protein>
<gene>
    <name evidence="2" type="ORF">STAS_18805</name>
</gene>
<feature type="compositionally biased region" description="Gly residues" evidence="1">
    <location>
        <begin position="129"/>
        <end position="138"/>
    </location>
</feature>
<feature type="region of interest" description="Disordered" evidence="1">
    <location>
        <begin position="126"/>
        <end position="173"/>
    </location>
</feature>
<reference evidence="3" key="1">
    <citation type="journal article" date="2019" name="Curr. Biol.">
        <title>Genome Sequence of Striga asiatica Provides Insight into the Evolution of Plant Parasitism.</title>
        <authorList>
            <person name="Yoshida S."/>
            <person name="Kim S."/>
            <person name="Wafula E.K."/>
            <person name="Tanskanen J."/>
            <person name="Kim Y.M."/>
            <person name="Honaas L."/>
            <person name="Yang Z."/>
            <person name="Spallek T."/>
            <person name="Conn C.E."/>
            <person name="Ichihashi Y."/>
            <person name="Cheong K."/>
            <person name="Cui S."/>
            <person name="Der J.P."/>
            <person name="Gundlach H."/>
            <person name="Jiao Y."/>
            <person name="Hori C."/>
            <person name="Ishida J.K."/>
            <person name="Kasahara H."/>
            <person name="Kiba T."/>
            <person name="Kim M.S."/>
            <person name="Koo N."/>
            <person name="Laohavisit A."/>
            <person name="Lee Y.H."/>
            <person name="Lumba S."/>
            <person name="McCourt P."/>
            <person name="Mortimer J.C."/>
            <person name="Mutuku J.M."/>
            <person name="Nomura T."/>
            <person name="Sasaki-Sekimoto Y."/>
            <person name="Seto Y."/>
            <person name="Wang Y."/>
            <person name="Wakatake T."/>
            <person name="Sakakibara H."/>
            <person name="Demura T."/>
            <person name="Yamaguchi S."/>
            <person name="Yoneyama K."/>
            <person name="Manabe R.I."/>
            <person name="Nelson D.C."/>
            <person name="Schulman A.H."/>
            <person name="Timko M.P."/>
            <person name="dePamphilis C.W."/>
            <person name="Choi D."/>
            <person name="Shirasu K."/>
        </authorList>
    </citation>
    <scope>NUCLEOTIDE SEQUENCE [LARGE SCALE GENOMIC DNA]</scope>
    <source>
        <strain evidence="3">cv. UVA1</strain>
    </source>
</reference>
<evidence type="ECO:0000313" key="3">
    <source>
        <dbReference type="Proteomes" id="UP000325081"/>
    </source>
</evidence>
<dbReference type="EMBL" id="BKCP01006272">
    <property type="protein sequence ID" value="GER42045.1"/>
    <property type="molecule type" value="Genomic_DNA"/>
</dbReference>